<reference evidence="2 3" key="1">
    <citation type="submission" date="2018-03" db="EMBL/GenBank/DDBJ databases">
        <title>Genomic Encyclopedia of Archaeal and Bacterial Type Strains, Phase II (KMG-II): from individual species to whole genera.</title>
        <authorList>
            <person name="Goeker M."/>
        </authorList>
    </citation>
    <scope>NUCLEOTIDE SEQUENCE [LARGE SCALE GENOMIC DNA]</scope>
    <source>
        <strain evidence="2 3">DSM 13175</strain>
    </source>
</reference>
<name>A0A2T0VX00_9LACT</name>
<evidence type="ECO:0000313" key="2">
    <source>
        <dbReference type="EMBL" id="PRY76533.1"/>
    </source>
</evidence>
<dbReference type="GO" id="GO:0004074">
    <property type="term" value="F:biliverdin reductase [NAD(P)H] activity"/>
    <property type="evidence" value="ECO:0007669"/>
    <property type="project" value="TreeGrafter"/>
</dbReference>
<dbReference type="InterPro" id="IPR016040">
    <property type="entry name" value="NAD(P)-bd_dom"/>
</dbReference>
<dbReference type="GO" id="GO:0042602">
    <property type="term" value="F:riboflavin reductase (NADPH) activity"/>
    <property type="evidence" value="ECO:0007669"/>
    <property type="project" value="TreeGrafter"/>
</dbReference>
<comment type="caution">
    <text evidence="2">The sequence shown here is derived from an EMBL/GenBank/DDBJ whole genome shotgun (WGS) entry which is preliminary data.</text>
</comment>
<evidence type="ECO:0000259" key="1">
    <source>
        <dbReference type="Pfam" id="PF13460"/>
    </source>
</evidence>
<dbReference type="RefSeq" id="WP_106195843.1">
    <property type="nucleotide sequence ID" value="NZ_PVTO01000031.1"/>
</dbReference>
<dbReference type="Gene3D" id="3.40.50.720">
    <property type="entry name" value="NAD(P)-binding Rossmann-like Domain"/>
    <property type="match status" value="1"/>
</dbReference>
<dbReference type="Proteomes" id="UP000238205">
    <property type="component" value="Unassembled WGS sequence"/>
</dbReference>
<proteinExistence type="predicted"/>
<evidence type="ECO:0000313" key="3">
    <source>
        <dbReference type="Proteomes" id="UP000238205"/>
    </source>
</evidence>
<dbReference type="OrthoDB" id="9803892at2"/>
<dbReference type="PANTHER" id="PTHR43355">
    <property type="entry name" value="FLAVIN REDUCTASE (NADPH)"/>
    <property type="match status" value="1"/>
</dbReference>
<dbReference type="SUPFAM" id="SSF51735">
    <property type="entry name" value="NAD(P)-binding Rossmann-fold domains"/>
    <property type="match status" value="1"/>
</dbReference>
<feature type="domain" description="NAD(P)-binding" evidence="1">
    <location>
        <begin position="7"/>
        <end position="187"/>
    </location>
</feature>
<dbReference type="InterPro" id="IPR036291">
    <property type="entry name" value="NAD(P)-bd_dom_sf"/>
</dbReference>
<organism evidence="2 3">
    <name type="scientific">Alkalibacterium olivapovliticus</name>
    <dbReference type="NCBI Taxonomy" id="99907"/>
    <lineage>
        <taxon>Bacteria</taxon>
        <taxon>Bacillati</taxon>
        <taxon>Bacillota</taxon>
        <taxon>Bacilli</taxon>
        <taxon>Lactobacillales</taxon>
        <taxon>Carnobacteriaceae</taxon>
        <taxon>Alkalibacterium</taxon>
    </lineage>
</organism>
<dbReference type="EMBL" id="PVTO01000031">
    <property type="protein sequence ID" value="PRY76533.1"/>
    <property type="molecule type" value="Genomic_DNA"/>
</dbReference>
<accession>A0A2T0VX00</accession>
<sequence>MKVMILGAAGQIGKMVTDDLLTQTDFDLVLYGRNVSSRLSAKASDRVSLVDGDFKELDKIKKHLVDVDAVYLSFVAEDDFIKSLVELLEESDVTRFIAASVPDLYQEVTGKFQKWYRANTGIMWTAPPRKAADIIEASKLDYVILRITWLYNEEGNTDLHITEKGEPFVEAQVTRQAVSQFITDLLTGKADYHQASLGLGEPDTEFEKPSFF</sequence>
<dbReference type="InterPro" id="IPR051606">
    <property type="entry name" value="Polyketide_Oxido-like"/>
</dbReference>
<protein>
    <submittedName>
        <fullName evidence="2">Putative NAD(P)-binding protein</fullName>
    </submittedName>
</protein>
<dbReference type="AlphaFoldDB" id="A0A2T0VX00"/>
<dbReference type="PANTHER" id="PTHR43355:SF2">
    <property type="entry name" value="FLAVIN REDUCTASE (NADPH)"/>
    <property type="match status" value="1"/>
</dbReference>
<gene>
    <name evidence="2" type="ORF">CLV38_13133</name>
</gene>
<keyword evidence="3" id="KW-1185">Reference proteome</keyword>
<dbReference type="Pfam" id="PF13460">
    <property type="entry name" value="NAD_binding_10"/>
    <property type="match status" value="1"/>
</dbReference>